<reference evidence="1 2" key="1">
    <citation type="journal article" date="2025" name="Microbiol. Resour. Announc.">
        <title>Draft genome sequences for Neonectria magnoliae and Neonectria punicea, canker pathogens of Liriodendron tulipifera and Acer saccharum in West Virginia.</title>
        <authorList>
            <person name="Petronek H.M."/>
            <person name="Kasson M.T."/>
            <person name="Metheny A.M."/>
            <person name="Stauder C.M."/>
            <person name="Lovett B."/>
            <person name="Lynch S.C."/>
            <person name="Garnas J.R."/>
            <person name="Kasson L.R."/>
            <person name="Stajich J.E."/>
        </authorList>
    </citation>
    <scope>NUCLEOTIDE SEQUENCE [LARGE SCALE GENOMIC DNA]</scope>
    <source>
        <strain evidence="1 2">NRRL 64651</strain>
    </source>
</reference>
<dbReference type="EMBL" id="JAZAVK010000011">
    <property type="protein sequence ID" value="KAK7431463.1"/>
    <property type="molecule type" value="Genomic_DNA"/>
</dbReference>
<comment type="caution">
    <text evidence="1">The sequence shown here is derived from an EMBL/GenBank/DDBJ whole genome shotgun (WGS) entry which is preliminary data.</text>
</comment>
<name>A0ABR1IF35_9HYPO</name>
<organism evidence="1 2">
    <name type="scientific">Neonectria magnoliae</name>
    <dbReference type="NCBI Taxonomy" id="2732573"/>
    <lineage>
        <taxon>Eukaryota</taxon>
        <taxon>Fungi</taxon>
        <taxon>Dikarya</taxon>
        <taxon>Ascomycota</taxon>
        <taxon>Pezizomycotina</taxon>
        <taxon>Sordariomycetes</taxon>
        <taxon>Hypocreomycetidae</taxon>
        <taxon>Hypocreales</taxon>
        <taxon>Nectriaceae</taxon>
        <taxon>Neonectria</taxon>
    </lineage>
</organism>
<accession>A0ABR1IF35</accession>
<proteinExistence type="predicted"/>
<evidence type="ECO:0000313" key="1">
    <source>
        <dbReference type="EMBL" id="KAK7431463.1"/>
    </source>
</evidence>
<evidence type="ECO:0000313" key="2">
    <source>
        <dbReference type="Proteomes" id="UP001498421"/>
    </source>
</evidence>
<sequence>MAALEVGQHTWWVAIEISGRISTIPSGDVNHGVQECPERSGIYTGPSGQHRRGDVFEFGSLYDLSVEILPTGNSSILQVLREQPFPVSISAGSSILILAQIQIDVKHAPQARHSRHGHVRHNSEDLMEDLAAELGDARLGYAHIRVSYRHSAFPTFKDAASVGGGVSSVQSRVDTVATASINLHNSQSPWSPPPARFLGTLLPLLQRHWGVDKAIAAMRQMENHTCAPRTLAKAKSQVWSQLEVKDDTHQIAIPKTAAHASRVGDIAKVIADVIAWNVSRGARSRSVAVANGANRRETAIFSPLGPTD</sequence>
<keyword evidence="2" id="KW-1185">Reference proteome</keyword>
<dbReference type="Proteomes" id="UP001498421">
    <property type="component" value="Unassembled WGS sequence"/>
</dbReference>
<gene>
    <name evidence="1" type="ORF">QQZ08_001953</name>
</gene>
<protein>
    <submittedName>
        <fullName evidence="1">Uncharacterized protein</fullName>
    </submittedName>
</protein>